<accession>A0A8J4YEB2</accession>
<keyword evidence="4" id="KW-1185">Reference proteome</keyword>
<evidence type="ECO:0000256" key="2">
    <source>
        <dbReference type="SAM" id="Phobius"/>
    </source>
</evidence>
<name>A0A8J4YEB2_CHIOP</name>
<dbReference type="GO" id="GO:0016491">
    <property type="term" value="F:oxidoreductase activity"/>
    <property type="evidence" value="ECO:0007669"/>
    <property type="project" value="TreeGrafter"/>
</dbReference>
<evidence type="ECO:0000313" key="3">
    <source>
        <dbReference type="EMBL" id="KAG0722639.1"/>
    </source>
</evidence>
<dbReference type="PANTHER" id="PTHR43313:SF36">
    <property type="entry name" value="D-BETA-HYDROXYBUTYRATE DEHYDROGENASE, MITOCHONDRIAL"/>
    <property type="match status" value="1"/>
</dbReference>
<gene>
    <name evidence="3" type="primary">BDH1_0</name>
    <name evidence="3" type="ORF">GWK47_000540</name>
</gene>
<evidence type="ECO:0000313" key="4">
    <source>
        <dbReference type="Proteomes" id="UP000770661"/>
    </source>
</evidence>
<organism evidence="3 4">
    <name type="scientific">Chionoecetes opilio</name>
    <name type="common">Atlantic snow crab</name>
    <name type="synonym">Cancer opilio</name>
    <dbReference type="NCBI Taxonomy" id="41210"/>
    <lineage>
        <taxon>Eukaryota</taxon>
        <taxon>Metazoa</taxon>
        <taxon>Ecdysozoa</taxon>
        <taxon>Arthropoda</taxon>
        <taxon>Crustacea</taxon>
        <taxon>Multicrustacea</taxon>
        <taxon>Malacostraca</taxon>
        <taxon>Eumalacostraca</taxon>
        <taxon>Eucarida</taxon>
        <taxon>Decapoda</taxon>
        <taxon>Pleocyemata</taxon>
        <taxon>Brachyura</taxon>
        <taxon>Eubrachyura</taxon>
        <taxon>Majoidea</taxon>
        <taxon>Majidae</taxon>
        <taxon>Chionoecetes</taxon>
    </lineage>
</organism>
<dbReference type="Pfam" id="PF00106">
    <property type="entry name" value="adh_short"/>
    <property type="match status" value="1"/>
</dbReference>
<feature type="transmembrane region" description="Helical" evidence="2">
    <location>
        <begin position="160"/>
        <end position="184"/>
    </location>
</feature>
<dbReference type="PRINTS" id="PR00080">
    <property type="entry name" value="SDRFAMILY"/>
</dbReference>
<evidence type="ECO:0000256" key="1">
    <source>
        <dbReference type="RuleBase" id="RU000363"/>
    </source>
</evidence>
<keyword evidence="2" id="KW-0812">Transmembrane</keyword>
<proteinExistence type="inferred from homology"/>
<dbReference type="InterPro" id="IPR036291">
    <property type="entry name" value="NAD(P)-bd_dom_sf"/>
</dbReference>
<dbReference type="InterPro" id="IPR002347">
    <property type="entry name" value="SDR_fam"/>
</dbReference>
<dbReference type="Gene3D" id="3.40.50.720">
    <property type="entry name" value="NAD(P)-binding Rossmann-like Domain"/>
    <property type="match status" value="1"/>
</dbReference>
<dbReference type="PRINTS" id="PR00081">
    <property type="entry name" value="GDHRDH"/>
</dbReference>
<reference evidence="3" key="1">
    <citation type="submission" date="2020-07" db="EMBL/GenBank/DDBJ databases">
        <title>The High-quality genome of the commercially important snow crab, Chionoecetes opilio.</title>
        <authorList>
            <person name="Jeong J.-H."/>
            <person name="Ryu S."/>
        </authorList>
    </citation>
    <scope>NUCLEOTIDE SEQUENCE</scope>
    <source>
        <strain evidence="3">MADBK_172401_WGS</strain>
        <tissue evidence="3">Digestive gland</tissue>
    </source>
</reference>
<sequence>MHVLDVTRSSSFPSLQGFRVMAGCLALDGEGANQLRASASPRLHTIQLDVTSTDEVGRAVQEVEDLILEGEVLWAVVNNAGLSTFGEVEWVQEHTFRKILDVNVMGMVAVTKAFLPFIRQAKGRVVNMASMYGRMGNVMRGPYVLSKYAVEGFTDCLSGIIIIIVIIIIIIIIIIVIIIIIIICSDSRIHVSVLPACCERIVQYRQNGNNPAGTYIVATA</sequence>
<keyword evidence="2" id="KW-1133">Transmembrane helix</keyword>
<dbReference type="Proteomes" id="UP000770661">
    <property type="component" value="Unassembled WGS sequence"/>
</dbReference>
<protein>
    <submittedName>
        <fullName evidence="3">D-beta-hydroxybutyrate dehydrogenase, mitochondrial</fullName>
    </submittedName>
</protein>
<dbReference type="OrthoDB" id="6339843at2759"/>
<keyword evidence="2" id="KW-0472">Membrane</keyword>
<dbReference type="SUPFAM" id="SSF51735">
    <property type="entry name" value="NAD(P)-binding Rossmann-fold domains"/>
    <property type="match status" value="1"/>
</dbReference>
<dbReference type="EMBL" id="JACEEZ010009225">
    <property type="protein sequence ID" value="KAG0722639.1"/>
    <property type="molecule type" value="Genomic_DNA"/>
</dbReference>
<comment type="similarity">
    <text evidence="1">Belongs to the short-chain dehydrogenases/reductases (SDR) family.</text>
</comment>
<dbReference type="GO" id="GO:0008202">
    <property type="term" value="P:steroid metabolic process"/>
    <property type="evidence" value="ECO:0007669"/>
    <property type="project" value="TreeGrafter"/>
</dbReference>
<dbReference type="AlphaFoldDB" id="A0A8J4YEB2"/>
<dbReference type="PANTHER" id="PTHR43313">
    <property type="entry name" value="SHORT-CHAIN DEHYDROGENASE/REDUCTASE FAMILY 9C"/>
    <property type="match status" value="1"/>
</dbReference>
<comment type="caution">
    <text evidence="3">The sequence shown here is derived from an EMBL/GenBank/DDBJ whole genome shotgun (WGS) entry which is preliminary data.</text>
</comment>